<evidence type="ECO:0000259" key="10">
    <source>
        <dbReference type="Pfam" id="PF01011"/>
    </source>
</evidence>
<dbReference type="SUPFAM" id="SSF50998">
    <property type="entry name" value="Quinoprotein alcohol dehydrogenase-like"/>
    <property type="match status" value="1"/>
</dbReference>
<keyword evidence="7" id="KW-0106">Calcium</keyword>
<dbReference type="InterPro" id="IPR002372">
    <property type="entry name" value="PQQ_rpt_dom"/>
</dbReference>
<feature type="disulfide bond" evidence="8">
    <location>
        <begin position="146"/>
        <end position="147"/>
    </location>
</feature>
<feature type="binding site" evidence="7">
    <location>
        <position position="340"/>
    </location>
    <ligand>
        <name>Ca(2+)</name>
        <dbReference type="ChEBI" id="CHEBI:29108"/>
    </ligand>
</feature>
<evidence type="ECO:0000256" key="2">
    <source>
        <dbReference type="ARBA" id="ARBA00022723"/>
    </source>
</evidence>
<sequence length="614" mass="66936">MDFPLRQTAQPPVPDAVPADEVFTREQIGHALAPPTPGAGRTVAPAAAAPRDDGQWLMPAKNYAATRYSAMNEINPSNARNLREVFSFSLGVNKGQEAAPLVVGHMMYVVTAYPNYLYALDLTHPEAPLKWRFAPDPVPASQGVACCDVVNRGAAYADGKIVFNTLDGQTIAVDAESGHQVWRAQLGDINRGETITMAPLIVGNHVLVGDSGGEFGVRGWLTALNLADGSIAWRAYHTGPDRDVLIGNDFHPFYAADRGTDLGVRTWPADHWRIGGGTMWAWIAYDPTTQLIFYGTANPGPWNSEERPGDNKWTAGIFARDARTGAARWFYQFSPHDEHDYDAINEQILLDMPFGGRMRQVLVRMERNGYVYVIDRNSGQVLSADPFGPVNSSRGVDLRTGRLIVNPAKETHLGQMVRDICPTASGAKDWNPSSFSPRTGLIYIPHENLCMDWENLEANYISGTPYVGAEVHMKPGPGGHRGELTAWDPVMRRPRWTIREDLPIWSGTVATGGDVVFYGTMDGLFKAVDARDGHLLWQVRLDSGIIGQPVSYRGPDGHQYVAILTGVGGWSGAIVSGALDPRDGAAALGFVGTMRDLPHRTTPGGTLHVFALPH</sequence>
<protein>
    <submittedName>
        <fullName evidence="11">PQQ-dependent dehydrogenase, methanol/ethanol family</fullName>
        <ecNumber evidence="11">1.1.2.-</ecNumber>
    </submittedName>
</protein>
<dbReference type="AlphaFoldDB" id="A0A5C6TY28"/>
<feature type="binding site" evidence="7">
    <location>
        <position position="214"/>
    </location>
    <ligand>
        <name>Ca(2+)</name>
        <dbReference type="ChEBI" id="CHEBI:29108"/>
    </ligand>
</feature>
<dbReference type="CDD" id="cd10278">
    <property type="entry name" value="PQQ_MDH"/>
    <property type="match status" value="1"/>
</dbReference>
<dbReference type="EC" id="1.1.2.-" evidence="11"/>
<feature type="binding site" evidence="7">
    <location>
        <position position="298"/>
    </location>
    <ligand>
        <name>Ca(2+)</name>
        <dbReference type="ChEBI" id="CHEBI:29108"/>
    </ligand>
</feature>
<comment type="cofactor">
    <cofactor evidence="6">
        <name>pyrroloquinoline quinone</name>
        <dbReference type="ChEBI" id="CHEBI:58442"/>
    </cofactor>
    <text evidence="6">Binds 1 PQQ group per subunit.</text>
</comment>
<evidence type="ECO:0000256" key="5">
    <source>
        <dbReference type="PIRSR" id="PIRSR617512-1"/>
    </source>
</evidence>
<evidence type="ECO:0000256" key="1">
    <source>
        <dbReference type="ARBA" id="ARBA00008156"/>
    </source>
</evidence>
<evidence type="ECO:0000313" key="11">
    <source>
        <dbReference type="EMBL" id="TXC65030.1"/>
    </source>
</evidence>
<comment type="cofactor">
    <cofactor evidence="7">
        <name>Ca(2+)</name>
        <dbReference type="ChEBI" id="CHEBI:29108"/>
    </cofactor>
    <text evidence="7">Binds 1 Ca(2+) ion per subunit.</text>
</comment>
<keyword evidence="8" id="KW-1015">Disulfide bond</keyword>
<comment type="caution">
    <text evidence="11">The sequence shown here is derived from an EMBL/GenBank/DDBJ whole genome shotgun (WGS) entry which is preliminary data.</text>
</comment>
<keyword evidence="3 6" id="KW-0634">PQQ</keyword>
<keyword evidence="2 7" id="KW-0479">Metal-binding</keyword>
<evidence type="ECO:0000313" key="12">
    <source>
        <dbReference type="Proteomes" id="UP000321249"/>
    </source>
</evidence>
<feature type="compositionally biased region" description="Low complexity" evidence="9">
    <location>
        <begin position="38"/>
        <end position="49"/>
    </location>
</feature>
<feature type="domain" description="Pyrrolo-quinoline quinone repeat" evidence="10">
    <location>
        <begin position="502"/>
        <end position="561"/>
    </location>
</feature>
<keyword evidence="12" id="KW-1185">Reference proteome</keyword>
<dbReference type="NCBIfam" id="TIGR03075">
    <property type="entry name" value="PQQ_enz_alc_DH"/>
    <property type="match status" value="1"/>
</dbReference>
<feature type="region of interest" description="Disordered" evidence="9">
    <location>
        <begin position="31"/>
        <end position="51"/>
    </location>
</feature>
<proteinExistence type="inferred from homology"/>
<dbReference type="EMBL" id="VOQQ01000001">
    <property type="protein sequence ID" value="TXC65030.1"/>
    <property type="molecule type" value="Genomic_DNA"/>
</dbReference>
<feature type="binding site" evidence="6">
    <location>
        <position position="278"/>
    </location>
    <ligand>
        <name>pyrroloquinoline quinone</name>
        <dbReference type="ChEBI" id="CHEBI:58442"/>
    </ligand>
</feature>
<organism evidence="11 12">
    <name type="scientific">Allosphingosinicella ginsenosidimutans</name>
    <dbReference type="NCBI Taxonomy" id="1176539"/>
    <lineage>
        <taxon>Bacteria</taxon>
        <taxon>Pseudomonadati</taxon>
        <taxon>Pseudomonadota</taxon>
        <taxon>Alphaproteobacteria</taxon>
        <taxon>Sphingomonadales</taxon>
        <taxon>Sphingomonadaceae</taxon>
        <taxon>Allosphingosinicella</taxon>
    </lineage>
</organism>
<evidence type="ECO:0000256" key="4">
    <source>
        <dbReference type="ARBA" id="ARBA00023002"/>
    </source>
</evidence>
<evidence type="ECO:0000256" key="8">
    <source>
        <dbReference type="PIRSR" id="PIRSR617512-4"/>
    </source>
</evidence>
<dbReference type="OrthoDB" id="9794322at2"/>
<dbReference type="InterPro" id="IPR017512">
    <property type="entry name" value="PQQ_MeOH/EtOH_DH"/>
</dbReference>
<gene>
    <name evidence="11" type="ORF">FRZ32_11230</name>
</gene>
<dbReference type="SMART" id="SM00564">
    <property type="entry name" value="PQQ"/>
    <property type="match status" value="3"/>
</dbReference>
<dbReference type="PANTHER" id="PTHR32303:SF4">
    <property type="entry name" value="QUINOPROTEIN GLUCOSE DEHYDROGENASE"/>
    <property type="match status" value="1"/>
</dbReference>
<dbReference type="Pfam" id="PF01011">
    <property type="entry name" value="PQQ"/>
    <property type="match status" value="2"/>
</dbReference>
<dbReference type="GO" id="GO:0016614">
    <property type="term" value="F:oxidoreductase activity, acting on CH-OH group of donors"/>
    <property type="evidence" value="ECO:0007669"/>
    <property type="project" value="InterPro"/>
</dbReference>
<evidence type="ECO:0000256" key="7">
    <source>
        <dbReference type="PIRSR" id="PIRSR617512-3"/>
    </source>
</evidence>
<dbReference type="GO" id="GO:0016020">
    <property type="term" value="C:membrane"/>
    <property type="evidence" value="ECO:0007669"/>
    <property type="project" value="InterPro"/>
</dbReference>
<name>A0A5C6TY28_9SPHN</name>
<accession>A0A5C6TY28</accession>
<dbReference type="Proteomes" id="UP000321249">
    <property type="component" value="Unassembled WGS sequence"/>
</dbReference>
<feature type="binding site" evidence="6">
    <location>
        <position position="97"/>
    </location>
    <ligand>
        <name>pyrroloquinoline quinone</name>
        <dbReference type="ChEBI" id="CHEBI:58442"/>
    </ligand>
</feature>
<evidence type="ECO:0000256" key="6">
    <source>
        <dbReference type="PIRSR" id="PIRSR617512-2"/>
    </source>
</evidence>
<dbReference type="Gene3D" id="2.140.10.10">
    <property type="entry name" value="Quinoprotein alcohol dehydrogenase-like superfamily"/>
    <property type="match status" value="1"/>
</dbReference>
<keyword evidence="4 11" id="KW-0560">Oxidoreductase</keyword>
<feature type="domain" description="Pyrrolo-quinoline quinone repeat" evidence="10">
    <location>
        <begin position="56"/>
        <end position="381"/>
    </location>
</feature>
<reference evidence="11 12" key="1">
    <citation type="journal article" date="2015" name="J. Microbiol.">
        <title>Sphingosinicella ginsenosidimutans sp. nov., with ginsenoside converting activity.</title>
        <authorList>
            <person name="Kim J.K."/>
            <person name="Kang M.S."/>
            <person name="Park S.C."/>
            <person name="Kim K.M."/>
            <person name="Choi K."/>
            <person name="Yoon M.H."/>
            <person name="Im W.T."/>
        </authorList>
    </citation>
    <scope>NUCLEOTIDE SEQUENCE [LARGE SCALE GENOMIC DNA]</scope>
    <source>
        <strain evidence="11 12">BS-11</strain>
    </source>
</reference>
<evidence type="ECO:0000256" key="9">
    <source>
        <dbReference type="SAM" id="MobiDB-lite"/>
    </source>
</evidence>
<dbReference type="InterPro" id="IPR018391">
    <property type="entry name" value="PQQ_b-propeller_rpt"/>
</dbReference>
<feature type="binding site" evidence="6">
    <location>
        <position position="196"/>
    </location>
    <ligand>
        <name>pyrroloquinoline quinone</name>
        <dbReference type="ChEBI" id="CHEBI:58442"/>
    </ligand>
</feature>
<dbReference type="GO" id="GO:0005509">
    <property type="term" value="F:calcium ion binding"/>
    <property type="evidence" value="ECO:0007669"/>
    <property type="project" value="InterPro"/>
</dbReference>
<evidence type="ECO:0000256" key="3">
    <source>
        <dbReference type="ARBA" id="ARBA00022891"/>
    </source>
</evidence>
<feature type="binding site" evidence="6">
    <location>
        <position position="152"/>
    </location>
    <ligand>
        <name>pyrroloquinoline quinone</name>
        <dbReference type="ChEBI" id="CHEBI:58442"/>
    </ligand>
</feature>
<feature type="active site" description="Proton acceptor" evidence="5">
    <location>
        <position position="340"/>
    </location>
</feature>
<comment type="similarity">
    <text evidence="1">Belongs to the bacterial PQQ dehydrogenase family.</text>
</comment>
<dbReference type="PANTHER" id="PTHR32303">
    <property type="entry name" value="QUINOPROTEIN ALCOHOL DEHYDROGENASE (CYTOCHROME C)"/>
    <property type="match status" value="1"/>
</dbReference>
<dbReference type="InterPro" id="IPR011047">
    <property type="entry name" value="Quinoprotein_ADH-like_sf"/>
</dbReference>